<dbReference type="Pfam" id="PF11013">
    <property type="entry name" value="DUF2851"/>
    <property type="match status" value="1"/>
</dbReference>
<evidence type="ECO:0000313" key="2">
    <source>
        <dbReference type="Proteomes" id="UP001517247"/>
    </source>
</evidence>
<dbReference type="RefSeq" id="WP_138723999.1">
    <property type="nucleotide sequence ID" value="NZ_SSHJ02000008.1"/>
</dbReference>
<accession>A0ABW9J9M1</accession>
<sequence>MRFPEEFLHFAWQFRLYDALHLQTVDGKPLKVLNCGFPNKHAGPDFTNAKIIIDETTWVGQVEVHLKSSDWNLHQHQNDGAYENVVLHVVWEHDTEIIRTDGTVLPVFSLQGKIPRYLFENYEDLIASTNAFPCEQQIGAIDSFVINGFLSRILVERLEQKSQEVFERLTQLNGNWDETFYHFMARNFGFKVNALPMQLLAQSLPQQLFAKHKDQALQIEALIFGQAGFLNQSFENEYPNELKTEYNFLQKKYSLTAIDISLWKFLRMRPQNFPTLRLAQFAALIAKSSHLFSKVLEVKNVRELHLLFEELPVNNFWLNHYHFNKETEKVSVQLGKSSINNLLINTVSLFLFAYGKYTGQANYQTRAFYLLESVAVEKNAIVSQYLDAGVHAENAYQTQALLQLRKAYCNEKKCLNCGIGLKILKKG</sequence>
<evidence type="ECO:0000313" key="1">
    <source>
        <dbReference type="EMBL" id="MFN0256900.1"/>
    </source>
</evidence>
<keyword evidence="2" id="KW-1185">Reference proteome</keyword>
<dbReference type="Proteomes" id="UP001517247">
    <property type="component" value="Unassembled WGS sequence"/>
</dbReference>
<dbReference type="EMBL" id="SSHJ02000008">
    <property type="protein sequence ID" value="MFN0256900.1"/>
    <property type="molecule type" value="Genomic_DNA"/>
</dbReference>
<gene>
    <name evidence="1" type="ORF">E6A44_015025</name>
</gene>
<organism evidence="1 2">
    <name type="scientific">Pedobacter ureilyticus</name>
    <dbReference type="NCBI Taxonomy" id="1393051"/>
    <lineage>
        <taxon>Bacteria</taxon>
        <taxon>Pseudomonadati</taxon>
        <taxon>Bacteroidota</taxon>
        <taxon>Sphingobacteriia</taxon>
        <taxon>Sphingobacteriales</taxon>
        <taxon>Sphingobacteriaceae</taxon>
        <taxon>Pedobacter</taxon>
    </lineage>
</organism>
<protein>
    <submittedName>
        <fullName evidence="1">DUF2851 family protein</fullName>
    </submittedName>
</protein>
<reference evidence="1 2" key="1">
    <citation type="submission" date="2024-12" db="EMBL/GenBank/DDBJ databases">
        <authorList>
            <person name="Hu S."/>
        </authorList>
    </citation>
    <scope>NUCLEOTIDE SEQUENCE [LARGE SCALE GENOMIC DNA]</scope>
    <source>
        <strain evidence="1 2">THG-T11</strain>
    </source>
</reference>
<proteinExistence type="predicted"/>
<comment type="caution">
    <text evidence="1">The sequence shown here is derived from an EMBL/GenBank/DDBJ whole genome shotgun (WGS) entry which is preliminary data.</text>
</comment>
<dbReference type="InterPro" id="IPR021272">
    <property type="entry name" value="DUF2851"/>
</dbReference>
<name>A0ABW9J9M1_9SPHI</name>